<dbReference type="AlphaFoldDB" id="V4RJZ1"/>
<keyword evidence="4" id="KW-1185">Reference proteome</keyword>
<evidence type="ECO:0000259" key="2">
    <source>
        <dbReference type="Pfam" id="PF22772"/>
    </source>
</evidence>
<name>V4RJZ1_9HYPH</name>
<dbReference type="eggNOG" id="COG0438">
    <property type="taxonomic scope" value="Bacteria"/>
</dbReference>
<evidence type="ECO:0000313" key="3">
    <source>
        <dbReference type="EMBL" id="ESR25654.1"/>
    </source>
</evidence>
<dbReference type="Pfam" id="PF21374">
    <property type="entry name" value="WsaF_N"/>
    <property type="match status" value="1"/>
</dbReference>
<feature type="domain" description="WsaF N-terminal" evidence="1">
    <location>
        <begin position="662"/>
        <end position="820"/>
    </location>
</feature>
<dbReference type="GO" id="GO:0030247">
    <property type="term" value="F:polysaccharide binding"/>
    <property type="evidence" value="ECO:0007669"/>
    <property type="project" value="InterPro"/>
</dbReference>
<dbReference type="PATRIC" id="fig|631454.5.peg.1469"/>
<dbReference type="Proteomes" id="UP000017819">
    <property type="component" value="Unassembled WGS sequence"/>
</dbReference>
<feature type="domain" description="WsaF C-terminal" evidence="2">
    <location>
        <begin position="858"/>
        <end position="990"/>
    </location>
</feature>
<proteinExistence type="predicted"/>
<evidence type="ECO:0000313" key="4">
    <source>
        <dbReference type="Proteomes" id="UP000017819"/>
    </source>
</evidence>
<comment type="caution">
    <text evidence="3">The sequence shown here is derived from an EMBL/GenBank/DDBJ whole genome shotgun (WGS) entry which is preliminary data.</text>
</comment>
<organism evidence="3 4">
    <name type="scientific">Lutibaculum baratangense AMV1</name>
    <dbReference type="NCBI Taxonomy" id="631454"/>
    <lineage>
        <taxon>Bacteria</taxon>
        <taxon>Pseudomonadati</taxon>
        <taxon>Pseudomonadota</taxon>
        <taxon>Alphaproteobacteria</taxon>
        <taxon>Hyphomicrobiales</taxon>
        <taxon>Tepidamorphaceae</taxon>
        <taxon>Lutibaculum</taxon>
    </lineage>
</organism>
<reference evidence="3 4" key="1">
    <citation type="journal article" date="2014" name="Genome Announc.">
        <title>Draft Genome Sequence of Lutibaculum baratangense Strain AMV1T, Isolated from a Mud Volcano in Andamans, India.</title>
        <authorList>
            <person name="Singh A."/>
            <person name="Sreenivas A."/>
            <person name="Sathyanarayana Reddy G."/>
            <person name="Pinnaka A.K."/>
            <person name="Shivaji S."/>
        </authorList>
    </citation>
    <scope>NUCLEOTIDE SEQUENCE [LARGE SCALE GENOMIC DNA]</scope>
    <source>
        <strain evidence="3 4">AMV1</strain>
    </source>
</reference>
<dbReference type="InterPro" id="IPR055050">
    <property type="entry name" value="WsaF_C"/>
</dbReference>
<evidence type="ECO:0000259" key="1">
    <source>
        <dbReference type="Pfam" id="PF21374"/>
    </source>
</evidence>
<dbReference type="EMBL" id="AWXZ01000018">
    <property type="protein sequence ID" value="ESR25654.1"/>
    <property type="molecule type" value="Genomic_DNA"/>
</dbReference>
<dbReference type="Pfam" id="PF22772">
    <property type="entry name" value="WsaF_C"/>
    <property type="match status" value="1"/>
</dbReference>
<dbReference type="Gene3D" id="3.40.50.11090">
    <property type="match status" value="1"/>
</dbReference>
<dbReference type="eggNOG" id="COG3754">
    <property type="taxonomic scope" value="Bacteria"/>
</dbReference>
<protein>
    <recommendedName>
        <fullName evidence="5">Rhamnan synthesis protein F</fullName>
    </recommendedName>
</protein>
<gene>
    <name evidence="3" type="ORF">N177_1487</name>
</gene>
<sequence length="1037" mass="118269">MRRVFDPSHYRRQLGGAAVQGDLFDHYRAIGRRKGLSPSPYLDLGWYKLTNPELADTEIDPLEHFVTTGIPYHKDPHPAFRAHWYWNTYLKDTQAEARPFEHYVSEGWRLGNRPCPMFWAEWYAKTYLRGVAPTDPFLDYILGGWRDRNPNPLFDVRHYIHANGLSSDLQPDALSHYMHVGWSKGFTPHPLVDPVYFAARTQRTLADLKRSPLEEILSDPEAPSPHPLFDVDFYREQLARDRAASEHAELHPLVEYVERGHASLLDPHPFFSKRTYYRHSPDVFEAAQDALLHYLHGGWSEGRAQPHPLFHAAHYARATPEAAHTNPLYHYLTVGSRLGLHCRALEEPDQRTKPLPEARRVFDVPSDEVVIEPDDTDALERARIGVFAHIFYTDLAEEIVPAANNVPGNCTLFISTDTMGKLQEIQATCEAISRHPFEIRLHPNRGRDIAPMVVGFRDRLREVDFGVHVHTKKSRHYAQEFEAWRRYLIAGNLGSEATVRNILGLLSREKAGAYAPDHYEPIRKLIQWGGDFRLLSGLIDLLGEELTREHVLDFPSGSMFWFRGEALAPLLDLNLTLDHFDPEAGQVDGTLAHAIERGFFYFVEIAGFDYYVGRSVERSRARDLTPRPNRFFPCRRDKGELRHYYPETTLFLARKSDVEKPRFNLLIPTVDTSQGYAGVATALDLFHAVRDELGDAFDGRLIATDASPGPQYFPPQGHELASPVGLDVADMDTVFDAAQRHRYPYFVRDNDVFLATAWWTAQNAVDLLRQQDDLFGQRDRFFAYMIQDYECGFYAWSTKYALADATYRHPGRTIPIFNTRILCDDFVRMGYYEGGHVLLPGINKIFQGFLRRETPKEKIVLLYARPHAERNCLPFLDMLVASALRAEPELWSGWRFIAIGEDFQADELRACRQIEVQGRLSLRDYADLASRAALGVSLMVSPHPSYPPLEMAEAGVLVLANTYRSKDLSETHDNITSFASFDVSEVAATLGDLARRWQADPAAGWRGQAKIDWFYGGSSNMAEVASAVAAEIVRRLR</sequence>
<dbReference type="InterPro" id="IPR048510">
    <property type="entry name" value="WsaF_N"/>
</dbReference>
<dbReference type="Gene3D" id="3.40.50.2000">
    <property type="entry name" value="Glycogen Phosphorylase B"/>
    <property type="match status" value="1"/>
</dbReference>
<dbReference type="InterPro" id="IPR007739">
    <property type="entry name" value="RgpF"/>
</dbReference>
<dbReference type="STRING" id="631454.N177_1487"/>
<evidence type="ECO:0008006" key="5">
    <source>
        <dbReference type="Google" id="ProtNLM"/>
    </source>
</evidence>
<dbReference type="Pfam" id="PF05045">
    <property type="entry name" value="RgpF"/>
    <property type="match status" value="1"/>
</dbReference>
<accession>V4RJZ1</accession>